<dbReference type="InterPro" id="IPR022467">
    <property type="entry name" value="ABC_transprt_ATP-bd_su_PQQ"/>
</dbReference>
<dbReference type="Gene3D" id="3.40.50.300">
    <property type="entry name" value="P-loop containing nucleotide triphosphate hydrolases"/>
    <property type="match status" value="1"/>
</dbReference>
<keyword evidence="3" id="KW-0536">Nodulation</keyword>
<keyword evidence="4" id="KW-0547">Nucleotide-binding</keyword>
<evidence type="ECO:0000313" key="8">
    <source>
        <dbReference type="Proteomes" id="UP001596422"/>
    </source>
</evidence>
<reference evidence="8" key="1">
    <citation type="journal article" date="2019" name="Int. J. Syst. Evol. Microbiol.">
        <title>The Global Catalogue of Microorganisms (GCM) 10K type strain sequencing project: providing services to taxonomists for standard genome sequencing and annotation.</title>
        <authorList>
            <consortium name="The Broad Institute Genomics Platform"/>
            <consortium name="The Broad Institute Genome Sequencing Center for Infectious Disease"/>
            <person name="Wu L."/>
            <person name="Ma J."/>
        </authorList>
    </citation>
    <scope>NUCLEOTIDE SEQUENCE [LARGE SCALE GENOMIC DNA]</scope>
    <source>
        <strain evidence="8">NBRC 111756</strain>
    </source>
</reference>
<evidence type="ECO:0000256" key="5">
    <source>
        <dbReference type="ARBA" id="ARBA00022840"/>
    </source>
</evidence>
<gene>
    <name evidence="7" type="ORF">ACFQDL_24740</name>
</gene>
<dbReference type="NCBIfam" id="TIGR03864">
    <property type="entry name" value="PQQ_ABC_ATP"/>
    <property type="match status" value="1"/>
</dbReference>
<dbReference type="SMART" id="SM00382">
    <property type="entry name" value="AAA"/>
    <property type="match status" value="1"/>
</dbReference>
<keyword evidence="8" id="KW-1185">Reference proteome</keyword>
<dbReference type="PROSITE" id="PS50893">
    <property type="entry name" value="ABC_TRANSPORTER_2"/>
    <property type="match status" value="1"/>
</dbReference>
<dbReference type="RefSeq" id="WP_379911341.1">
    <property type="nucleotide sequence ID" value="NZ_JBHSWE010000001.1"/>
</dbReference>
<dbReference type="PANTHER" id="PTHR42711:SF5">
    <property type="entry name" value="ABC TRANSPORTER ATP-BINDING PROTEIN NATA"/>
    <property type="match status" value="1"/>
</dbReference>
<dbReference type="InterPro" id="IPR027417">
    <property type="entry name" value="P-loop_NTPase"/>
</dbReference>
<protein>
    <submittedName>
        <fullName evidence="7">ABC transporter ATP-binding protein</fullName>
    </submittedName>
</protein>
<evidence type="ECO:0000256" key="2">
    <source>
        <dbReference type="ARBA" id="ARBA00022448"/>
    </source>
</evidence>
<name>A0ABW2A5W8_9GAMM</name>
<feature type="domain" description="ABC transporter" evidence="6">
    <location>
        <begin position="3"/>
        <end position="233"/>
    </location>
</feature>
<dbReference type="InterPro" id="IPR003439">
    <property type="entry name" value="ABC_transporter-like_ATP-bd"/>
</dbReference>
<dbReference type="EMBL" id="JBHSWE010000001">
    <property type="protein sequence ID" value="MFC6672935.1"/>
    <property type="molecule type" value="Genomic_DNA"/>
</dbReference>
<dbReference type="InterPro" id="IPR050763">
    <property type="entry name" value="ABC_transporter_ATP-binding"/>
</dbReference>
<organism evidence="7 8">
    <name type="scientific">Marinobacterium aestuariivivens</name>
    <dbReference type="NCBI Taxonomy" id="1698799"/>
    <lineage>
        <taxon>Bacteria</taxon>
        <taxon>Pseudomonadati</taxon>
        <taxon>Pseudomonadota</taxon>
        <taxon>Gammaproteobacteria</taxon>
        <taxon>Oceanospirillales</taxon>
        <taxon>Oceanospirillaceae</taxon>
        <taxon>Marinobacterium</taxon>
    </lineage>
</organism>
<proteinExistence type="inferred from homology"/>
<comment type="similarity">
    <text evidence="1">Belongs to the ABC transporter superfamily.</text>
</comment>
<dbReference type="GO" id="GO:0005524">
    <property type="term" value="F:ATP binding"/>
    <property type="evidence" value="ECO:0007669"/>
    <property type="project" value="UniProtKB-KW"/>
</dbReference>
<comment type="caution">
    <text evidence="7">The sequence shown here is derived from an EMBL/GenBank/DDBJ whole genome shotgun (WGS) entry which is preliminary data.</text>
</comment>
<evidence type="ECO:0000256" key="1">
    <source>
        <dbReference type="ARBA" id="ARBA00005417"/>
    </source>
</evidence>
<dbReference type="SUPFAM" id="SSF52540">
    <property type="entry name" value="P-loop containing nucleoside triphosphate hydrolases"/>
    <property type="match status" value="1"/>
</dbReference>
<keyword evidence="5 7" id="KW-0067">ATP-binding</keyword>
<evidence type="ECO:0000313" key="7">
    <source>
        <dbReference type="EMBL" id="MFC6672935.1"/>
    </source>
</evidence>
<dbReference type="InterPro" id="IPR003593">
    <property type="entry name" value="AAA+_ATPase"/>
</dbReference>
<accession>A0ABW2A5W8</accession>
<evidence type="ECO:0000259" key="6">
    <source>
        <dbReference type="PROSITE" id="PS50893"/>
    </source>
</evidence>
<dbReference type="Pfam" id="PF00005">
    <property type="entry name" value="ABC_tran"/>
    <property type="match status" value="1"/>
</dbReference>
<keyword evidence="2" id="KW-0813">Transport</keyword>
<dbReference type="PANTHER" id="PTHR42711">
    <property type="entry name" value="ABC TRANSPORTER ATP-BINDING PROTEIN"/>
    <property type="match status" value="1"/>
</dbReference>
<sequence length="246" mass="27561">MSIAVEGLGFRYGAREALRDLSFELETGSFNALLGPNGAGKSTLFALLTRLYALQQGEIRMLGRPIRQHPAEVMQRLGVVFQQSTLDLDLSVEQNLDYHGALHGLDRREIRRRAAAELERLGLAERLHERVRNLNGGHRRRVEIARALLHRPAILLLDEATVGLDTRTRADLNAYVRGLCRDQGLTVLWATHLIEEIEADDRVIVLHRGRVCADNRGEQLCRLTRSVNLAEAFERLTASTDAECAA</sequence>
<dbReference type="Proteomes" id="UP001596422">
    <property type="component" value="Unassembled WGS sequence"/>
</dbReference>
<evidence type="ECO:0000256" key="4">
    <source>
        <dbReference type="ARBA" id="ARBA00022741"/>
    </source>
</evidence>
<evidence type="ECO:0000256" key="3">
    <source>
        <dbReference type="ARBA" id="ARBA00022458"/>
    </source>
</evidence>